<dbReference type="AlphaFoldDB" id="A0A0C3DQM2"/>
<evidence type="ECO:0000313" key="1">
    <source>
        <dbReference type="EMBL" id="KIM58484.1"/>
    </source>
</evidence>
<name>A0A0C3DQM2_9AGAM</name>
<reference evidence="1 2" key="1">
    <citation type="submission" date="2014-04" db="EMBL/GenBank/DDBJ databases">
        <authorList>
            <consortium name="DOE Joint Genome Institute"/>
            <person name="Kuo A."/>
            <person name="Kohler A."/>
            <person name="Nagy L.G."/>
            <person name="Floudas D."/>
            <person name="Copeland A."/>
            <person name="Barry K.W."/>
            <person name="Cichocki N."/>
            <person name="Veneault-Fourrey C."/>
            <person name="LaButti K."/>
            <person name="Lindquist E.A."/>
            <person name="Lipzen A."/>
            <person name="Lundell T."/>
            <person name="Morin E."/>
            <person name="Murat C."/>
            <person name="Sun H."/>
            <person name="Tunlid A."/>
            <person name="Henrissat B."/>
            <person name="Grigoriev I.V."/>
            <person name="Hibbett D.S."/>
            <person name="Martin F."/>
            <person name="Nordberg H.P."/>
            <person name="Cantor M.N."/>
            <person name="Hua S.X."/>
        </authorList>
    </citation>
    <scope>NUCLEOTIDE SEQUENCE [LARGE SCALE GENOMIC DNA]</scope>
    <source>
        <strain evidence="1 2">Foug A</strain>
    </source>
</reference>
<dbReference type="HOGENOM" id="CLU_2513976_0_0_1"/>
<accession>A0A0C3DQM2</accession>
<proteinExistence type="predicted"/>
<evidence type="ECO:0000313" key="2">
    <source>
        <dbReference type="Proteomes" id="UP000053989"/>
    </source>
</evidence>
<gene>
    <name evidence="1" type="ORF">SCLCIDRAFT_1089668</name>
</gene>
<sequence length="85" mass="9301">MSKSTSLVNLSKRVQCFITDRRDAHRQRAVDVCQTSSRGGAVHFATIQNISMGQGDYSRSGLRHTAYTAMAGEHCDIRAFEVGPG</sequence>
<organism evidence="1 2">
    <name type="scientific">Scleroderma citrinum Foug A</name>
    <dbReference type="NCBI Taxonomy" id="1036808"/>
    <lineage>
        <taxon>Eukaryota</taxon>
        <taxon>Fungi</taxon>
        <taxon>Dikarya</taxon>
        <taxon>Basidiomycota</taxon>
        <taxon>Agaricomycotina</taxon>
        <taxon>Agaricomycetes</taxon>
        <taxon>Agaricomycetidae</taxon>
        <taxon>Boletales</taxon>
        <taxon>Sclerodermatineae</taxon>
        <taxon>Sclerodermataceae</taxon>
        <taxon>Scleroderma</taxon>
    </lineage>
</organism>
<reference evidence="2" key="2">
    <citation type="submission" date="2015-01" db="EMBL/GenBank/DDBJ databases">
        <title>Evolutionary Origins and Diversification of the Mycorrhizal Mutualists.</title>
        <authorList>
            <consortium name="DOE Joint Genome Institute"/>
            <consortium name="Mycorrhizal Genomics Consortium"/>
            <person name="Kohler A."/>
            <person name="Kuo A."/>
            <person name="Nagy L.G."/>
            <person name="Floudas D."/>
            <person name="Copeland A."/>
            <person name="Barry K.W."/>
            <person name="Cichocki N."/>
            <person name="Veneault-Fourrey C."/>
            <person name="LaButti K."/>
            <person name="Lindquist E.A."/>
            <person name="Lipzen A."/>
            <person name="Lundell T."/>
            <person name="Morin E."/>
            <person name="Murat C."/>
            <person name="Riley R."/>
            <person name="Ohm R."/>
            <person name="Sun H."/>
            <person name="Tunlid A."/>
            <person name="Henrissat B."/>
            <person name="Grigoriev I.V."/>
            <person name="Hibbett D.S."/>
            <person name="Martin F."/>
        </authorList>
    </citation>
    <scope>NUCLEOTIDE SEQUENCE [LARGE SCALE GENOMIC DNA]</scope>
    <source>
        <strain evidence="2">Foug A</strain>
    </source>
</reference>
<protein>
    <submittedName>
        <fullName evidence="1">Uncharacterized protein</fullName>
    </submittedName>
</protein>
<keyword evidence="2" id="KW-1185">Reference proteome</keyword>
<dbReference type="InParanoid" id="A0A0C3DQM2"/>
<dbReference type="Proteomes" id="UP000053989">
    <property type="component" value="Unassembled WGS sequence"/>
</dbReference>
<dbReference type="EMBL" id="KN822085">
    <property type="protein sequence ID" value="KIM58484.1"/>
    <property type="molecule type" value="Genomic_DNA"/>
</dbReference>